<evidence type="ECO:0000313" key="1">
    <source>
        <dbReference type="EMBL" id="GAI99446.1"/>
    </source>
</evidence>
<comment type="caution">
    <text evidence="1">The sequence shown here is derived from an EMBL/GenBank/DDBJ whole genome shotgun (WGS) entry which is preliminary data.</text>
</comment>
<dbReference type="EMBL" id="BARW01021106">
    <property type="protein sequence ID" value="GAI99446.1"/>
    <property type="molecule type" value="Genomic_DNA"/>
</dbReference>
<organism evidence="1">
    <name type="scientific">marine sediment metagenome</name>
    <dbReference type="NCBI Taxonomy" id="412755"/>
    <lineage>
        <taxon>unclassified sequences</taxon>
        <taxon>metagenomes</taxon>
        <taxon>ecological metagenomes</taxon>
    </lineage>
</organism>
<sequence>LKGLRDMEAPFPEGHICLLPIIQDFGRNIKWDARVYVKGAAGVLPVAKEVLISIGCPEAEAEVWVGRTERALTALRQMYPALLPELEARLKELEAAVPKALLEAEPARVSD</sequence>
<feature type="non-terminal residue" evidence="1">
    <location>
        <position position="1"/>
    </location>
</feature>
<protein>
    <submittedName>
        <fullName evidence="1">Uncharacterized protein</fullName>
    </submittedName>
</protein>
<accession>X1U754</accession>
<reference evidence="1" key="1">
    <citation type="journal article" date="2014" name="Front. Microbiol.">
        <title>High frequency of phylogenetically diverse reductive dehalogenase-homologous genes in deep subseafloor sedimentary metagenomes.</title>
        <authorList>
            <person name="Kawai M."/>
            <person name="Futagami T."/>
            <person name="Toyoda A."/>
            <person name="Takaki Y."/>
            <person name="Nishi S."/>
            <person name="Hori S."/>
            <person name="Arai W."/>
            <person name="Tsubouchi T."/>
            <person name="Morono Y."/>
            <person name="Uchiyama I."/>
            <person name="Ito T."/>
            <person name="Fujiyama A."/>
            <person name="Inagaki F."/>
            <person name="Takami H."/>
        </authorList>
    </citation>
    <scope>NUCLEOTIDE SEQUENCE</scope>
    <source>
        <strain evidence="1">Expedition CK06-06</strain>
    </source>
</reference>
<name>X1U754_9ZZZZ</name>
<dbReference type="AlphaFoldDB" id="X1U754"/>
<proteinExistence type="predicted"/>
<gene>
    <name evidence="1" type="ORF">S12H4_35517</name>
</gene>